<dbReference type="Proteomes" id="UP000603200">
    <property type="component" value="Unassembled WGS sequence"/>
</dbReference>
<accession>A0ABQ3ZIX8</accession>
<proteinExistence type="predicted"/>
<dbReference type="EMBL" id="BOMN01000021">
    <property type="protein sequence ID" value="GIE18544.1"/>
    <property type="molecule type" value="Genomic_DNA"/>
</dbReference>
<organism evidence="1 2">
    <name type="scientific">Winogradskya humida</name>
    <dbReference type="NCBI Taxonomy" id="113566"/>
    <lineage>
        <taxon>Bacteria</taxon>
        <taxon>Bacillati</taxon>
        <taxon>Actinomycetota</taxon>
        <taxon>Actinomycetes</taxon>
        <taxon>Micromonosporales</taxon>
        <taxon>Micromonosporaceae</taxon>
        <taxon>Winogradskya</taxon>
    </lineage>
</organism>
<comment type="caution">
    <text evidence="1">The sequence shown here is derived from an EMBL/GenBank/DDBJ whole genome shotgun (WGS) entry which is preliminary data.</text>
</comment>
<gene>
    <name evidence="1" type="ORF">Ahu01nite_016460</name>
</gene>
<sequence>MTPPSDSYARPGWDLVKVVAAAVPVTRFSAEIIARERRPLPPVDDFVLRRAASGGTTVGELAAALHLPEAVVADAVAAQLSAGTISYRHGVIEQATPRDAAPAEAGILLLFDRSSWRVTPWADARTISRADAQRDDLLVLPESRADAISLADVPTEAVKIAAATAEAVDAGVEREVLLVKAVRERAGKRLMPAQVLVYADQERENVQLGLVVEGELLDDSVLLDLGGAERLGIEPGPIQPGTA</sequence>
<protein>
    <submittedName>
        <fullName evidence="1">Uncharacterized protein</fullName>
    </submittedName>
</protein>
<evidence type="ECO:0000313" key="2">
    <source>
        <dbReference type="Proteomes" id="UP000603200"/>
    </source>
</evidence>
<evidence type="ECO:0000313" key="1">
    <source>
        <dbReference type="EMBL" id="GIE18544.1"/>
    </source>
</evidence>
<name>A0ABQ3ZIX8_9ACTN</name>
<keyword evidence="2" id="KW-1185">Reference proteome</keyword>
<dbReference type="RefSeq" id="WP_203835806.1">
    <property type="nucleotide sequence ID" value="NZ_BAAATV010000003.1"/>
</dbReference>
<reference evidence="1 2" key="1">
    <citation type="submission" date="2021-01" db="EMBL/GenBank/DDBJ databases">
        <title>Whole genome shotgun sequence of Actinoplanes humidus NBRC 14915.</title>
        <authorList>
            <person name="Komaki H."/>
            <person name="Tamura T."/>
        </authorList>
    </citation>
    <scope>NUCLEOTIDE SEQUENCE [LARGE SCALE GENOMIC DNA]</scope>
    <source>
        <strain evidence="1 2">NBRC 14915</strain>
    </source>
</reference>